<dbReference type="Pfam" id="PF00933">
    <property type="entry name" value="Glyco_hydro_3"/>
    <property type="match status" value="1"/>
</dbReference>
<reference evidence="7" key="2">
    <citation type="submission" date="2020-09" db="EMBL/GenBank/DDBJ databases">
        <authorList>
            <person name="Sun Q."/>
            <person name="Zhou Y."/>
        </authorList>
    </citation>
    <scope>NUCLEOTIDE SEQUENCE</scope>
    <source>
        <strain evidence="7">CGMCC 4.7306</strain>
    </source>
</reference>
<comment type="similarity">
    <text evidence="2">Belongs to the glycosyl hydrolase 3 family.</text>
</comment>
<dbReference type="EMBL" id="BMMZ01000001">
    <property type="protein sequence ID" value="GGL47433.1"/>
    <property type="molecule type" value="Genomic_DNA"/>
</dbReference>
<dbReference type="SUPFAM" id="SSF51445">
    <property type="entry name" value="(Trans)glycosidases"/>
    <property type="match status" value="1"/>
</dbReference>
<dbReference type="RefSeq" id="WP_188893273.1">
    <property type="nucleotide sequence ID" value="NZ_BMMZ01000001.1"/>
</dbReference>
<dbReference type="InterPro" id="IPR017853">
    <property type="entry name" value="GH"/>
</dbReference>
<dbReference type="AlphaFoldDB" id="A0A917W0I8"/>
<dbReference type="GO" id="GO:0004563">
    <property type="term" value="F:beta-N-acetylhexosaminidase activity"/>
    <property type="evidence" value="ECO:0007669"/>
    <property type="project" value="UniProtKB-EC"/>
</dbReference>
<gene>
    <name evidence="7" type="ORF">GCM10011575_01570</name>
</gene>
<evidence type="ECO:0000256" key="2">
    <source>
        <dbReference type="ARBA" id="ARBA00005336"/>
    </source>
</evidence>
<protein>
    <recommendedName>
        <fullName evidence="3">beta-N-acetylhexosaminidase</fullName>
        <ecNumber evidence="3">3.2.1.52</ecNumber>
    </recommendedName>
</protein>
<dbReference type="PANTHER" id="PTHR30480">
    <property type="entry name" value="BETA-HEXOSAMINIDASE-RELATED"/>
    <property type="match status" value="1"/>
</dbReference>
<comment type="caution">
    <text evidence="7">The sequence shown here is derived from an EMBL/GenBank/DDBJ whole genome shotgun (WGS) entry which is preliminary data.</text>
</comment>
<evidence type="ECO:0000313" key="8">
    <source>
        <dbReference type="Proteomes" id="UP000613840"/>
    </source>
</evidence>
<feature type="domain" description="Glycoside hydrolase family 3 N-terminal" evidence="6">
    <location>
        <begin position="4"/>
        <end position="337"/>
    </location>
</feature>
<dbReference type="PRINTS" id="PR00133">
    <property type="entry name" value="GLHYDRLASE3"/>
</dbReference>
<evidence type="ECO:0000256" key="4">
    <source>
        <dbReference type="ARBA" id="ARBA00022801"/>
    </source>
</evidence>
<dbReference type="GO" id="GO:0009254">
    <property type="term" value="P:peptidoglycan turnover"/>
    <property type="evidence" value="ECO:0007669"/>
    <property type="project" value="TreeGrafter"/>
</dbReference>
<dbReference type="InterPro" id="IPR001764">
    <property type="entry name" value="Glyco_hydro_3_N"/>
</dbReference>
<accession>A0A917W0I8</accession>
<reference evidence="7" key="1">
    <citation type="journal article" date="2014" name="Int. J. Syst. Evol. Microbiol.">
        <title>Complete genome sequence of Corynebacterium casei LMG S-19264T (=DSM 44701T), isolated from a smear-ripened cheese.</title>
        <authorList>
            <consortium name="US DOE Joint Genome Institute (JGI-PGF)"/>
            <person name="Walter F."/>
            <person name="Albersmeier A."/>
            <person name="Kalinowski J."/>
            <person name="Ruckert C."/>
        </authorList>
    </citation>
    <scope>NUCLEOTIDE SEQUENCE</scope>
    <source>
        <strain evidence="7">CGMCC 4.7306</strain>
    </source>
</reference>
<evidence type="ECO:0000256" key="1">
    <source>
        <dbReference type="ARBA" id="ARBA00001231"/>
    </source>
</evidence>
<sequence length="541" mass="56949">MDLQTKIGQLTTLLVYGDSADTADDRNTELYGVATPAEVIQRYRPGGVIYFAWAGNTDNPQQIGRLSNGLQAAAKAAGLPPLIIGTDQETGRVARMGPPATQFPGAMALAATHSPDLVRQAYAITGTELRAVGINADFAPVADVNVNQSNPVIGIRSFSSEPDVVSDHVAAATAGLQLDAGISAAAKHFPGHGDTASDSHHGLPVITHSMIDWEFLDALPFRAAVRAGIDMIMTGHLALPDRDPSGDPATLSRPILTGLLREDLGFTGAIITDSLRMDGVRETYGDDEIAVRAIEAGVDILLEPADPEAAVAAIARAVADGRLSEDRIDAGVQRILDLKRRRGLFEAAPTDPATIDRVVGSDAHQARAAAIADATITLARDDQFQIPLRRALTCVLGPDEASVGRVTEGLQAAGLQTSALVTGNEPGRLLIDAARRQARAAQQTVLITNAGWRSQRQRMLVRAVRQAAERVSLAAITEPYDVGLVADGGTLLLTYSATPGAIDALVRVLVGKVRPTGRLPLSVGEIADHPLFPYGAGVVRR</sequence>
<dbReference type="InterPro" id="IPR050226">
    <property type="entry name" value="NagZ_Beta-hexosaminidase"/>
</dbReference>
<keyword evidence="4" id="KW-0378">Hydrolase</keyword>
<keyword evidence="5" id="KW-0326">Glycosidase</keyword>
<organism evidence="7 8">
    <name type="scientific">Microlunatus endophyticus</name>
    <dbReference type="NCBI Taxonomy" id="1716077"/>
    <lineage>
        <taxon>Bacteria</taxon>
        <taxon>Bacillati</taxon>
        <taxon>Actinomycetota</taxon>
        <taxon>Actinomycetes</taxon>
        <taxon>Propionibacteriales</taxon>
        <taxon>Propionibacteriaceae</taxon>
        <taxon>Microlunatus</taxon>
    </lineage>
</organism>
<evidence type="ECO:0000259" key="6">
    <source>
        <dbReference type="Pfam" id="PF00933"/>
    </source>
</evidence>
<evidence type="ECO:0000256" key="3">
    <source>
        <dbReference type="ARBA" id="ARBA00012663"/>
    </source>
</evidence>
<dbReference type="InterPro" id="IPR036962">
    <property type="entry name" value="Glyco_hydro_3_N_sf"/>
</dbReference>
<dbReference type="EC" id="3.2.1.52" evidence="3"/>
<evidence type="ECO:0000313" key="7">
    <source>
        <dbReference type="EMBL" id="GGL47433.1"/>
    </source>
</evidence>
<keyword evidence="8" id="KW-1185">Reference proteome</keyword>
<name>A0A917W0I8_9ACTN</name>
<dbReference type="Gene3D" id="3.20.20.300">
    <property type="entry name" value="Glycoside hydrolase, family 3, N-terminal domain"/>
    <property type="match status" value="1"/>
</dbReference>
<comment type="catalytic activity">
    <reaction evidence="1">
        <text>Hydrolysis of terminal non-reducing N-acetyl-D-hexosamine residues in N-acetyl-beta-D-hexosaminides.</text>
        <dbReference type="EC" id="3.2.1.52"/>
    </reaction>
</comment>
<proteinExistence type="inferred from homology"/>
<dbReference type="Proteomes" id="UP000613840">
    <property type="component" value="Unassembled WGS sequence"/>
</dbReference>
<dbReference type="GO" id="GO:0005975">
    <property type="term" value="P:carbohydrate metabolic process"/>
    <property type="evidence" value="ECO:0007669"/>
    <property type="project" value="InterPro"/>
</dbReference>
<evidence type="ECO:0000256" key="5">
    <source>
        <dbReference type="ARBA" id="ARBA00023295"/>
    </source>
</evidence>
<dbReference type="SUPFAM" id="SSF52279">
    <property type="entry name" value="Beta-D-glucan exohydrolase, C-terminal domain"/>
    <property type="match status" value="1"/>
</dbReference>
<dbReference type="InterPro" id="IPR036881">
    <property type="entry name" value="Glyco_hydro_3_C_sf"/>
</dbReference>
<dbReference type="PANTHER" id="PTHR30480:SF13">
    <property type="entry name" value="BETA-HEXOSAMINIDASE"/>
    <property type="match status" value="1"/>
</dbReference>
<dbReference type="Gene3D" id="3.40.50.1700">
    <property type="entry name" value="Glycoside hydrolase family 3 C-terminal domain"/>
    <property type="match status" value="1"/>
</dbReference>